<dbReference type="AlphaFoldDB" id="A0A285ME07"/>
<keyword evidence="3" id="KW-1185">Reference proteome</keyword>
<gene>
    <name evidence="2" type="ORF">SAMN06265377_0604</name>
</gene>
<sequence>MIVNKLFSIILSFLVLLQSFGLHFDDLVQIDEFVEHAQFHSEQYGDNVIVFISKHYGKLKADHQKEHQEEEQEHEELPFQHQSHTSCLTDFAINTYISEFKAPEFAEFSVATFYYQASTSSLHSKGLFQPPRLS</sequence>
<reference evidence="3" key="1">
    <citation type="submission" date="2017-09" db="EMBL/GenBank/DDBJ databases">
        <authorList>
            <person name="Varghese N."/>
            <person name="Submissions S."/>
        </authorList>
    </citation>
    <scope>NUCLEOTIDE SEQUENCE [LARGE SCALE GENOMIC DNA]</scope>
    <source>
        <strain evidence="3">DSM 25885</strain>
    </source>
</reference>
<evidence type="ECO:0000313" key="3">
    <source>
        <dbReference type="Proteomes" id="UP000219048"/>
    </source>
</evidence>
<protein>
    <submittedName>
        <fullName evidence="2">Uncharacterized protein</fullName>
    </submittedName>
</protein>
<evidence type="ECO:0000313" key="2">
    <source>
        <dbReference type="EMBL" id="SNY94943.1"/>
    </source>
</evidence>
<organism evidence="2 3">
    <name type="scientific">Flagellimonas pacifica</name>
    <dbReference type="NCBI Taxonomy" id="1247520"/>
    <lineage>
        <taxon>Bacteria</taxon>
        <taxon>Pseudomonadati</taxon>
        <taxon>Bacteroidota</taxon>
        <taxon>Flavobacteriia</taxon>
        <taxon>Flavobacteriales</taxon>
        <taxon>Flavobacteriaceae</taxon>
        <taxon>Flagellimonas</taxon>
    </lineage>
</organism>
<dbReference type="EMBL" id="OBEH01000001">
    <property type="protein sequence ID" value="SNY94943.1"/>
    <property type="molecule type" value="Genomic_DNA"/>
</dbReference>
<accession>A0A285ME07</accession>
<proteinExistence type="predicted"/>
<dbReference type="Proteomes" id="UP000219048">
    <property type="component" value="Unassembled WGS sequence"/>
</dbReference>
<feature type="region of interest" description="Disordered" evidence="1">
    <location>
        <begin position="62"/>
        <end position="81"/>
    </location>
</feature>
<name>A0A285ME07_9FLAO</name>
<evidence type="ECO:0000256" key="1">
    <source>
        <dbReference type="SAM" id="MobiDB-lite"/>
    </source>
</evidence>